<organism evidence="1 2">
    <name type="scientific">Pleurodeles waltl</name>
    <name type="common">Iberian ribbed newt</name>
    <dbReference type="NCBI Taxonomy" id="8319"/>
    <lineage>
        <taxon>Eukaryota</taxon>
        <taxon>Metazoa</taxon>
        <taxon>Chordata</taxon>
        <taxon>Craniata</taxon>
        <taxon>Vertebrata</taxon>
        <taxon>Euteleostomi</taxon>
        <taxon>Amphibia</taxon>
        <taxon>Batrachia</taxon>
        <taxon>Caudata</taxon>
        <taxon>Salamandroidea</taxon>
        <taxon>Salamandridae</taxon>
        <taxon>Pleurodelinae</taxon>
        <taxon>Pleurodeles</taxon>
    </lineage>
</organism>
<keyword evidence="2" id="KW-1185">Reference proteome</keyword>
<dbReference type="AlphaFoldDB" id="A0AAV7KTY1"/>
<proteinExistence type="predicted"/>
<protein>
    <submittedName>
        <fullName evidence="1">Uncharacterized protein</fullName>
    </submittedName>
</protein>
<gene>
    <name evidence="1" type="ORF">NDU88_003107</name>
</gene>
<name>A0AAV7KTY1_PLEWA</name>
<reference evidence="1" key="1">
    <citation type="journal article" date="2022" name="bioRxiv">
        <title>Sequencing and chromosome-scale assembly of the giantPleurodeles waltlgenome.</title>
        <authorList>
            <person name="Brown T."/>
            <person name="Elewa A."/>
            <person name="Iarovenko S."/>
            <person name="Subramanian E."/>
            <person name="Araus A.J."/>
            <person name="Petzold A."/>
            <person name="Susuki M."/>
            <person name="Suzuki K.-i.T."/>
            <person name="Hayashi T."/>
            <person name="Toyoda A."/>
            <person name="Oliveira C."/>
            <person name="Osipova E."/>
            <person name="Leigh N.D."/>
            <person name="Simon A."/>
            <person name="Yun M.H."/>
        </authorList>
    </citation>
    <scope>NUCLEOTIDE SEQUENCE</scope>
    <source>
        <strain evidence="1">20211129_DDA</strain>
        <tissue evidence="1">Liver</tissue>
    </source>
</reference>
<evidence type="ECO:0000313" key="1">
    <source>
        <dbReference type="EMBL" id="KAJ1082946.1"/>
    </source>
</evidence>
<sequence length="81" mass="9321">MQSSPMVLAPTQLAASRMTAGTRCVTYFIRHSGRVHWVVVRKREKRLICVYRIGLGSGIDYARDKRLRISDIDHNKSQRCC</sequence>
<comment type="caution">
    <text evidence="1">The sequence shown here is derived from an EMBL/GenBank/DDBJ whole genome shotgun (WGS) entry which is preliminary data.</text>
</comment>
<dbReference type="Proteomes" id="UP001066276">
    <property type="component" value="Chromosome 12"/>
</dbReference>
<evidence type="ECO:0000313" key="2">
    <source>
        <dbReference type="Proteomes" id="UP001066276"/>
    </source>
</evidence>
<accession>A0AAV7KTY1</accession>
<dbReference type="EMBL" id="JANPWB010000016">
    <property type="protein sequence ID" value="KAJ1082946.1"/>
    <property type="molecule type" value="Genomic_DNA"/>
</dbReference>